<accession>A0A517ZX98</accession>
<keyword evidence="2" id="KW-1185">Reference proteome</keyword>
<dbReference type="AlphaFoldDB" id="A0A517ZX98"/>
<name>A0A517ZX98_9PLAN</name>
<reference evidence="1 2" key="1">
    <citation type="submission" date="2019-02" db="EMBL/GenBank/DDBJ databases">
        <title>Deep-cultivation of Planctomycetes and their phenomic and genomic characterization uncovers novel biology.</title>
        <authorList>
            <person name="Wiegand S."/>
            <person name="Jogler M."/>
            <person name="Boedeker C."/>
            <person name="Pinto D."/>
            <person name="Vollmers J."/>
            <person name="Rivas-Marin E."/>
            <person name="Kohn T."/>
            <person name="Peeters S.H."/>
            <person name="Heuer A."/>
            <person name="Rast P."/>
            <person name="Oberbeckmann S."/>
            <person name="Bunk B."/>
            <person name="Jeske O."/>
            <person name="Meyerdierks A."/>
            <person name="Storesund J.E."/>
            <person name="Kallscheuer N."/>
            <person name="Luecker S."/>
            <person name="Lage O.M."/>
            <person name="Pohl T."/>
            <person name="Merkel B.J."/>
            <person name="Hornburger P."/>
            <person name="Mueller R.-W."/>
            <person name="Bruemmer F."/>
            <person name="Labrenz M."/>
            <person name="Spormann A.M."/>
            <person name="Op den Camp H."/>
            <person name="Overmann J."/>
            <person name="Amann R."/>
            <person name="Jetten M.S.M."/>
            <person name="Mascher T."/>
            <person name="Medema M.H."/>
            <person name="Devos D.P."/>
            <person name="Kaster A.-K."/>
            <person name="Ovreas L."/>
            <person name="Rohde M."/>
            <person name="Galperin M.Y."/>
            <person name="Jogler C."/>
        </authorList>
    </citation>
    <scope>NUCLEOTIDE SEQUENCE [LARGE SCALE GENOMIC DNA]</scope>
    <source>
        <strain evidence="1 2">Mal52</strain>
    </source>
</reference>
<sequence length="115" mass="13207">MLGGCCMWGVLMNLATKIFPRFDPFGDRCPSCGKCALREYPIHTNPPVNWSLWDCLKCGGEFVKEGGRTIPRKEYDGPLLAEFFFSVREQPDVDPNELWRQLELERNQHEKGDGN</sequence>
<dbReference type="Proteomes" id="UP000319383">
    <property type="component" value="Chromosome"/>
</dbReference>
<protein>
    <submittedName>
        <fullName evidence="1">Uncharacterized protein</fullName>
    </submittedName>
</protein>
<proteinExistence type="predicted"/>
<dbReference type="EMBL" id="CP036276">
    <property type="protein sequence ID" value="QDU47114.1"/>
    <property type="molecule type" value="Genomic_DNA"/>
</dbReference>
<dbReference type="KEGG" id="sdyn:Mal52_56420"/>
<gene>
    <name evidence="1" type="ORF">Mal52_56420</name>
</gene>
<evidence type="ECO:0000313" key="2">
    <source>
        <dbReference type="Proteomes" id="UP000319383"/>
    </source>
</evidence>
<organism evidence="1 2">
    <name type="scientific">Symmachiella dynata</name>
    <dbReference type="NCBI Taxonomy" id="2527995"/>
    <lineage>
        <taxon>Bacteria</taxon>
        <taxon>Pseudomonadati</taxon>
        <taxon>Planctomycetota</taxon>
        <taxon>Planctomycetia</taxon>
        <taxon>Planctomycetales</taxon>
        <taxon>Planctomycetaceae</taxon>
        <taxon>Symmachiella</taxon>
    </lineage>
</organism>
<evidence type="ECO:0000313" key="1">
    <source>
        <dbReference type="EMBL" id="QDU47114.1"/>
    </source>
</evidence>